<evidence type="ECO:0000313" key="1">
    <source>
        <dbReference type="EMBL" id="SAK60082.1"/>
    </source>
</evidence>
<accession>A0A158AQL7</accession>
<evidence type="ECO:0000313" key="2">
    <source>
        <dbReference type="Proteomes" id="UP000054911"/>
    </source>
</evidence>
<dbReference type="Proteomes" id="UP000054911">
    <property type="component" value="Unassembled WGS sequence"/>
</dbReference>
<proteinExistence type="predicted"/>
<dbReference type="AlphaFoldDB" id="A0A158AQL7"/>
<keyword evidence="2" id="KW-1185">Reference proteome</keyword>
<protein>
    <submittedName>
        <fullName evidence="1">Uncharacterized protein</fullName>
    </submittedName>
</protein>
<sequence>MRNCAPTCATTAVRGKQQAGRRIRGSSLNWPSSTVEQKVVTPDALAPGVFLCAQSIVVRENVTVTSDITVENRIVLDVTPPSRR</sequence>
<name>A0A158AQL7_9BURK</name>
<gene>
    <name evidence="1" type="ORF">AWB80_02551</name>
</gene>
<comment type="caution">
    <text evidence="1">The sequence shown here is derived from an EMBL/GenBank/DDBJ whole genome shotgun (WGS) entry which is preliminary data.</text>
</comment>
<reference evidence="1" key="1">
    <citation type="submission" date="2016-01" db="EMBL/GenBank/DDBJ databases">
        <authorList>
            <person name="Peeters C."/>
        </authorList>
    </citation>
    <scope>NUCLEOTIDE SEQUENCE [LARGE SCALE GENOMIC DNA]</scope>
    <source>
        <strain evidence="1">LMG 29323</strain>
    </source>
</reference>
<organism evidence="1 2">
    <name type="scientific">Caballeronia pedi</name>
    <dbReference type="NCBI Taxonomy" id="1777141"/>
    <lineage>
        <taxon>Bacteria</taxon>
        <taxon>Pseudomonadati</taxon>
        <taxon>Pseudomonadota</taxon>
        <taxon>Betaproteobacteria</taxon>
        <taxon>Burkholderiales</taxon>
        <taxon>Burkholderiaceae</taxon>
        <taxon>Caballeronia</taxon>
    </lineage>
</organism>
<dbReference type="EMBL" id="FCOE02000007">
    <property type="protein sequence ID" value="SAK60082.1"/>
    <property type="molecule type" value="Genomic_DNA"/>
</dbReference>